<dbReference type="PROSITE" id="PS51195">
    <property type="entry name" value="Q_MOTIF"/>
    <property type="match status" value="1"/>
</dbReference>
<dbReference type="PATRIC" id="fig|1268236.3.peg.3078"/>
<dbReference type="FunFam" id="3.40.50.300:FF:000468">
    <property type="entry name" value="ATP-dependent RNA helicase RhlE"/>
    <property type="match status" value="1"/>
</dbReference>
<keyword evidence="17" id="KW-1185">Reference proteome</keyword>
<keyword evidence="4 11" id="KW-0378">Hydrolase</keyword>
<accession>R1F2T8</accession>
<dbReference type="PROSITE" id="PS51192">
    <property type="entry name" value="HELICASE_ATP_BIND_1"/>
    <property type="match status" value="1"/>
</dbReference>
<feature type="domain" description="Helicase C-terminal" evidence="14">
    <location>
        <begin position="218"/>
        <end position="379"/>
    </location>
</feature>
<dbReference type="SMART" id="SM00487">
    <property type="entry name" value="DEXDc"/>
    <property type="match status" value="1"/>
</dbReference>
<dbReference type="InterPro" id="IPR027417">
    <property type="entry name" value="P-loop_NTPase"/>
</dbReference>
<dbReference type="SUPFAM" id="SSF52540">
    <property type="entry name" value="P-loop containing nucleoside triphosphate hydrolases"/>
    <property type="match status" value="1"/>
</dbReference>
<evidence type="ECO:0000256" key="1">
    <source>
        <dbReference type="ARBA" id="ARBA00012552"/>
    </source>
</evidence>
<evidence type="ECO:0000256" key="7">
    <source>
        <dbReference type="ARBA" id="ARBA00038437"/>
    </source>
</evidence>
<dbReference type="GO" id="GO:0003724">
    <property type="term" value="F:RNA helicase activity"/>
    <property type="evidence" value="ECO:0007669"/>
    <property type="project" value="UniProtKB-EC"/>
</dbReference>
<dbReference type="GO" id="GO:0005829">
    <property type="term" value="C:cytosol"/>
    <property type="evidence" value="ECO:0007669"/>
    <property type="project" value="TreeGrafter"/>
</dbReference>
<dbReference type="Pfam" id="PF00271">
    <property type="entry name" value="Helicase_C"/>
    <property type="match status" value="1"/>
</dbReference>
<protein>
    <recommendedName>
        <fullName evidence="9">DEAD-box ATP-dependent RNA helicase RhpA</fullName>
        <ecNumber evidence="1">3.6.4.13</ecNumber>
    </recommendedName>
</protein>
<dbReference type="GO" id="GO:0003676">
    <property type="term" value="F:nucleic acid binding"/>
    <property type="evidence" value="ECO:0007669"/>
    <property type="project" value="InterPro"/>
</dbReference>
<dbReference type="SMART" id="SM00490">
    <property type="entry name" value="HELICc"/>
    <property type="match status" value="1"/>
</dbReference>
<dbReference type="PANTHER" id="PTHR47959:SF13">
    <property type="entry name" value="ATP-DEPENDENT RNA HELICASE RHLE"/>
    <property type="match status" value="1"/>
</dbReference>
<evidence type="ECO:0000256" key="2">
    <source>
        <dbReference type="ARBA" id="ARBA00022490"/>
    </source>
</evidence>
<dbReference type="AlphaFoldDB" id="R1F2T8"/>
<evidence type="ECO:0000256" key="3">
    <source>
        <dbReference type="ARBA" id="ARBA00022741"/>
    </source>
</evidence>
<evidence type="ECO:0000256" key="10">
    <source>
        <dbReference type="PROSITE-ProRule" id="PRU00552"/>
    </source>
</evidence>
<evidence type="ECO:0000256" key="6">
    <source>
        <dbReference type="ARBA" id="ARBA00022840"/>
    </source>
</evidence>
<dbReference type="OrthoDB" id="5593728at2"/>
<dbReference type="GO" id="GO:0009266">
    <property type="term" value="P:response to temperature stimulus"/>
    <property type="evidence" value="ECO:0007669"/>
    <property type="project" value="UniProtKB-ARBA"/>
</dbReference>
<feature type="compositionally biased region" description="Polar residues" evidence="12">
    <location>
        <begin position="381"/>
        <end position="392"/>
    </location>
</feature>
<evidence type="ECO:0000259" key="15">
    <source>
        <dbReference type="PROSITE" id="PS51195"/>
    </source>
</evidence>
<dbReference type="InterPro" id="IPR050079">
    <property type="entry name" value="DEAD_box_RNA_helicase"/>
</dbReference>
<keyword evidence="3 11" id="KW-0547">Nucleotide-binding</keyword>
<keyword evidence="6 11" id="KW-0067">ATP-binding</keyword>
<dbReference type="InterPro" id="IPR044742">
    <property type="entry name" value="DEAD/DEAH_RhlB"/>
</dbReference>
<dbReference type="Proteomes" id="UP000013526">
    <property type="component" value="Unassembled WGS sequence"/>
</dbReference>
<dbReference type="EC" id="3.6.4.13" evidence="1"/>
<dbReference type="InterPro" id="IPR000629">
    <property type="entry name" value="RNA-helicase_DEAD-box_CS"/>
</dbReference>
<keyword evidence="5 11" id="KW-0347">Helicase</keyword>
<keyword evidence="2" id="KW-0963">Cytoplasm</keyword>
<feature type="short sequence motif" description="Q motif" evidence="10">
    <location>
        <begin position="1"/>
        <end position="29"/>
    </location>
</feature>
<gene>
    <name evidence="16" type="ORF">G113_15693</name>
</gene>
<evidence type="ECO:0000313" key="16">
    <source>
        <dbReference type="EMBL" id="EOD54167.1"/>
    </source>
</evidence>
<name>R1F2T8_9GAMM</name>
<dbReference type="InterPro" id="IPR001650">
    <property type="entry name" value="Helicase_C-like"/>
</dbReference>
<dbReference type="PROSITE" id="PS00039">
    <property type="entry name" value="DEAD_ATP_HELICASE"/>
    <property type="match status" value="1"/>
</dbReference>
<evidence type="ECO:0000256" key="9">
    <source>
        <dbReference type="ARBA" id="ARBA00074363"/>
    </source>
</evidence>
<dbReference type="PROSITE" id="PS51194">
    <property type="entry name" value="HELICASE_CTER"/>
    <property type="match status" value="1"/>
</dbReference>
<evidence type="ECO:0000256" key="8">
    <source>
        <dbReference type="ARBA" id="ARBA00047984"/>
    </source>
</evidence>
<dbReference type="GO" id="GO:0042255">
    <property type="term" value="P:ribosome assembly"/>
    <property type="evidence" value="ECO:0007669"/>
    <property type="project" value="UniProtKB-ARBA"/>
</dbReference>
<dbReference type="CDD" id="cd18787">
    <property type="entry name" value="SF2_C_DEAD"/>
    <property type="match status" value="1"/>
</dbReference>
<comment type="catalytic activity">
    <reaction evidence="8">
        <text>ATP + H2O = ADP + phosphate + H(+)</text>
        <dbReference type="Rhea" id="RHEA:13065"/>
        <dbReference type="ChEBI" id="CHEBI:15377"/>
        <dbReference type="ChEBI" id="CHEBI:15378"/>
        <dbReference type="ChEBI" id="CHEBI:30616"/>
        <dbReference type="ChEBI" id="CHEBI:43474"/>
        <dbReference type="ChEBI" id="CHEBI:456216"/>
        <dbReference type="EC" id="3.6.4.13"/>
    </reaction>
</comment>
<dbReference type="InterPro" id="IPR011545">
    <property type="entry name" value="DEAD/DEAH_box_helicase_dom"/>
</dbReference>
<dbReference type="FunFam" id="3.40.50.300:FF:000108">
    <property type="entry name" value="ATP-dependent RNA helicase RhlE"/>
    <property type="match status" value="1"/>
</dbReference>
<dbReference type="InterPro" id="IPR014014">
    <property type="entry name" value="RNA_helicase_DEAD_Q_motif"/>
</dbReference>
<dbReference type="GO" id="GO:0016787">
    <property type="term" value="F:hydrolase activity"/>
    <property type="evidence" value="ECO:0007669"/>
    <property type="project" value="UniProtKB-KW"/>
</dbReference>
<feature type="domain" description="Helicase ATP-binding" evidence="13">
    <location>
        <begin position="32"/>
        <end position="207"/>
    </location>
</feature>
<dbReference type="Pfam" id="PF00270">
    <property type="entry name" value="DEAD"/>
    <property type="match status" value="1"/>
</dbReference>
<evidence type="ECO:0000256" key="5">
    <source>
        <dbReference type="ARBA" id="ARBA00022806"/>
    </source>
</evidence>
<evidence type="ECO:0000313" key="17">
    <source>
        <dbReference type="Proteomes" id="UP000013526"/>
    </source>
</evidence>
<dbReference type="EMBL" id="AQGQ01000128">
    <property type="protein sequence ID" value="EOD54167.1"/>
    <property type="molecule type" value="Genomic_DNA"/>
</dbReference>
<dbReference type="Gene3D" id="3.40.50.300">
    <property type="entry name" value="P-loop containing nucleotide triphosphate hydrolases"/>
    <property type="match status" value="2"/>
</dbReference>
<evidence type="ECO:0000259" key="14">
    <source>
        <dbReference type="PROSITE" id="PS51194"/>
    </source>
</evidence>
<dbReference type="InterPro" id="IPR014001">
    <property type="entry name" value="Helicase_ATP-bd"/>
</dbReference>
<feature type="domain" description="DEAD-box RNA helicase Q" evidence="15">
    <location>
        <begin position="1"/>
        <end position="29"/>
    </location>
</feature>
<evidence type="ECO:0000259" key="13">
    <source>
        <dbReference type="PROSITE" id="PS51192"/>
    </source>
</evidence>
<proteinExistence type="inferred from homology"/>
<feature type="region of interest" description="Disordered" evidence="12">
    <location>
        <begin position="370"/>
        <end position="474"/>
    </location>
</feature>
<reference evidence="16 17" key="1">
    <citation type="journal article" date="2013" name="Genome Announc.">
        <title>Draft Genome Sequence of Aeromonas molluscorum Strain 848TT, Isolated from Bivalve Molluscs.</title>
        <authorList>
            <person name="Spataro N."/>
            <person name="Farfan M."/>
            <person name="Albarral V."/>
            <person name="Sanglas A."/>
            <person name="Loren J.G."/>
            <person name="Fuste M.C."/>
            <person name="Bosch E."/>
        </authorList>
    </citation>
    <scope>NUCLEOTIDE SEQUENCE [LARGE SCALE GENOMIC DNA]</scope>
    <source>
        <strain evidence="16 17">848</strain>
    </source>
</reference>
<evidence type="ECO:0000256" key="12">
    <source>
        <dbReference type="SAM" id="MobiDB-lite"/>
    </source>
</evidence>
<comment type="caution">
    <text evidence="16">The sequence shown here is derived from an EMBL/GenBank/DDBJ whole genome shotgun (WGS) entry which is preliminary data.</text>
</comment>
<dbReference type="CDD" id="cd00268">
    <property type="entry name" value="DEADc"/>
    <property type="match status" value="1"/>
</dbReference>
<dbReference type="GO" id="GO:0005524">
    <property type="term" value="F:ATP binding"/>
    <property type="evidence" value="ECO:0007669"/>
    <property type="project" value="UniProtKB-KW"/>
</dbReference>
<evidence type="ECO:0000256" key="4">
    <source>
        <dbReference type="ARBA" id="ARBA00022801"/>
    </source>
</evidence>
<sequence>MSFNELGLSPHILRAVKELGYEQATPIQQQAIPAILAGQDVLGGAQTGTGKTAGFTLPMLHRLLANHGRGGRRQVRALILTPTRELAAQVGESIIKYANHLPFRTLIAYGGVSIKPNLEAIKLGVDILVATPGRLLDLLTQRALTLTELEVLVLDEADRMLDMGFITDIRRIMKALPEERQTLLFSATFSDEIKALADDLLKSPTLIEVSPSNSTAEQVNQRVIKVDRERKRELLSHMIGRGNWQRVLVFVRTKLIADRLAQQMVKDGLNTVAIHGDKTQGARNRALADFREGKVRVLVATDIAARGLDIDLLPHVINFELPQVAEDYIHRIGRTGRAGRGGEAISLVSLDELDQLKAIESLIGQSLPSEIQEGYEPSGKVTRQSLPSNKPIQNRDRGGHVNAKHNVKARANAAKEKPAARGKPAAKPKPKADGSKAAAPARQKERVGEDTGFAPMRRLPRAQRDGYQDNSNEE</sequence>
<dbReference type="PANTHER" id="PTHR47959">
    <property type="entry name" value="ATP-DEPENDENT RNA HELICASE RHLE-RELATED"/>
    <property type="match status" value="1"/>
</dbReference>
<organism evidence="16 17">
    <name type="scientific">Aeromonas molluscorum 848</name>
    <dbReference type="NCBI Taxonomy" id="1268236"/>
    <lineage>
        <taxon>Bacteria</taxon>
        <taxon>Pseudomonadati</taxon>
        <taxon>Pseudomonadota</taxon>
        <taxon>Gammaproteobacteria</taxon>
        <taxon>Aeromonadales</taxon>
        <taxon>Aeromonadaceae</taxon>
        <taxon>Aeromonas</taxon>
    </lineage>
</organism>
<dbReference type="RefSeq" id="WP_005906099.1">
    <property type="nucleotide sequence ID" value="NZ_AQGQ01000128.1"/>
</dbReference>
<evidence type="ECO:0000256" key="11">
    <source>
        <dbReference type="RuleBase" id="RU000492"/>
    </source>
</evidence>
<comment type="similarity">
    <text evidence="7 11">Belongs to the DEAD box helicase family.</text>
</comment>